<evidence type="ECO:0000256" key="1">
    <source>
        <dbReference type="ARBA" id="ARBA00004651"/>
    </source>
</evidence>
<sequence>MRLLKKVKFFPRLDDMRLRNKFLMLYICCVFIPIILTNVIFYNVISNNVREQRMDDIDISLQQVQNQFWMQIEAAVSVSYIFYTDINLYTLLDEQHNNPADFVEAYDNYMRRMINSYTPVYTSVQNIKIYVNNPMVIHSGGIAYLSDNIREKLWFRALDQRTSSEPFFIRSPREDSIHSGRMEEKSDSFSILRVMDYYDSYSTWDKVLKIELKTDSIATTLSSLNVPGFTYLVDPEGIIQFTNDTEINWISESISIDKLSNNNDMYMFENDSFDADPLLGWRLVALVPKSEILHEVQTSRHFVLWIAVVNIMVASSIIIIISRSITTRLGFILKYMKRVKNQHFDVITKRESRDEIGQLTSEFNRMTLQIGSLINDVYVADIKEKDMELEQRYAQLNALQSQINPHFLFNALETIRMRSIMKKENETAKIILNMAKLFRSSLTWRRDKVSLKEEVEFISCFLEIQHYRFADRLEYNINVDSAAEKCVVPKLIYLPFVENACIHGIEKVKNGGKVNISIEVLNDELHFNINDNGAGMSDEQRMKIYSYLTENADLGERIGVQNVIYRLKLIYGKQFHFEINSTNGIGTSIHIILPAEFK</sequence>
<evidence type="ECO:0000256" key="4">
    <source>
        <dbReference type="ARBA" id="ARBA00022679"/>
    </source>
</evidence>
<dbReference type="PANTHER" id="PTHR34220:SF7">
    <property type="entry name" value="SENSOR HISTIDINE KINASE YPDA"/>
    <property type="match status" value="1"/>
</dbReference>
<gene>
    <name evidence="9" type="ORF">NAG76_03285</name>
</gene>
<evidence type="ECO:0000256" key="5">
    <source>
        <dbReference type="ARBA" id="ARBA00022777"/>
    </source>
</evidence>
<keyword evidence="2" id="KW-1003">Cell membrane</keyword>
<dbReference type="EMBL" id="CP097899">
    <property type="protein sequence ID" value="URN95295.1"/>
    <property type="molecule type" value="Genomic_DNA"/>
</dbReference>
<dbReference type="PROSITE" id="PS50885">
    <property type="entry name" value="HAMP"/>
    <property type="match status" value="1"/>
</dbReference>
<dbReference type="SUPFAM" id="SSF158472">
    <property type="entry name" value="HAMP domain-like"/>
    <property type="match status" value="1"/>
</dbReference>
<evidence type="ECO:0000313" key="9">
    <source>
        <dbReference type="EMBL" id="URN95295.1"/>
    </source>
</evidence>
<keyword evidence="3" id="KW-0597">Phosphoprotein</keyword>
<feature type="transmembrane region" description="Helical" evidence="7">
    <location>
        <begin position="21"/>
        <end position="45"/>
    </location>
</feature>
<accession>A0A9J6ZH01</accession>
<dbReference type="GO" id="GO:0005886">
    <property type="term" value="C:plasma membrane"/>
    <property type="evidence" value="ECO:0007669"/>
    <property type="project" value="UniProtKB-SubCell"/>
</dbReference>
<evidence type="ECO:0000313" key="10">
    <source>
        <dbReference type="Proteomes" id="UP001056756"/>
    </source>
</evidence>
<comment type="subcellular location">
    <subcellularLocation>
        <location evidence="1">Cell membrane</location>
        <topology evidence="1">Multi-pass membrane protein</topology>
    </subcellularLocation>
</comment>
<proteinExistence type="predicted"/>
<dbReference type="Gene3D" id="6.10.340.10">
    <property type="match status" value="1"/>
</dbReference>
<name>A0A9J6ZH01_9BACL</name>
<organism evidence="9 10">
    <name type="scientific">Candidatus Pristimantibacillus lignocellulolyticus</name>
    <dbReference type="NCBI Taxonomy" id="2994561"/>
    <lineage>
        <taxon>Bacteria</taxon>
        <taxon>Bacillati</taxon>
        <taxon>Bacillota</taxon>
        <taxon>Bacilli</taxon>
        <taxon>Bacillales</taxon>
        <taxon>Paenibacillaceae</taxon>
        <taxon>Candidatus Pristimantibacillus</taxon>
    </lineage>
</organism>
<dbReference type="SUPFAM" id="SSF55874">
    <property type="entry name" value="ATPase domain of HSP90 chaperone/DNA topoisomerase II/histidine kinase"/>
    <property type="match status" value="1"/>
</dbReference>
<protein>
    <submittedName>
        <fullName evidence="9">Sensor histidine kinase</fullName>
    </submittedName>
</protein>
<dbReference type="InterPro" id="IPR003660">
    <property type="entry name" value="HAMP_dom"/>
</dbReference>
<dbReference type="InterPro" id="IPR003594">
    <property type="entry name" value="HATPase_dom"/>
</dbReference>
<dbReference type="AlphaFoldDB" id="A0A9J6ZH01"/>
<keyword evidence="6 7" id="KW-0472">Membrane</keyword>
<dbReference type="InterPro" id="IPR010559">
    <property type="entry name" value="Sig_transdc_His_kin_internal"/>
</dbReference>
<evidence type="ECO:0000259" key="8">
    <source>
        <dbReference type="PROSITE" id="PS50885"/>
    </source>
</evidence>
<keyword evidence="7" id="KW-1133">Transmembrane helix</keyword>
<dbReference type="SMART" id="SM00304">
    <property type="entry name" value="HAMP"/>
    <property type="match status" value="1"/>
</dbReference>
<keyword evidence="4" id="KW-0808">Transferase</keyword>
<dbReference type="GO" id="GO:0000155">
    <property type="term" value="F:phosphorelay sensor kinase activity"/>
    <property type="evidence" value="ECO:0007669"/>
    <property type="project" value="InterPro"/>
</dbReference>
<dbReference type="Proteomes" id="UP001056756">
    <property type="component" value="Chromosome"/>
</dbReference>
<keyword evidence="5 9" id="KW-0418">Kinase</keyword>
<reference evidence="9" key="1">
    <citation type="submission" date="2022-05" db="EMBL/GenBank/DDBJ databases">
        <title>Novel bacterial taxa in a minimal lignocellulolytic consortium and its capacity to transform plastics disclosed by genome-resolved metagenomics.</title>
        <authorList>
            <person name="Rodriguez C.A.D."/>
            <person name="Diaz-Garcia L."/>
            <person name="Herrera K."/>
            <person name="Tarazona N.A."/>
            <person name="Sproer C."/>
            <person name="Overmann J."/>
            <person name="Jimenez D.J."/>
        </authorList>
    </citation>
    <scope>NUCLEOTIDE SEQUENCE</scope>
    <source>
        <strain evidence="9">MAG5</strain>
    </source>
</reference>
<evidence type="ECO:0000256" key="7">
    <source>
        <dbReference type="SAM" id="Phobius"/>
    </source>
</evidence>
<evidence type="ECO:0000256" key="6">
    <source>
        <dbReference type="ARBA" id="ARBA00023136"/>
    </source>
</evidence>
<dbReference type="Pfam" id="PF06580">
    <property type="entry name" value="His_kinase"/>
    <property type="match status" value="1"/>
</dbReference>
<feature type="domain" description="HAMP" evidence="8">
    <location>
        <begin position="323"/>
        <end position="375"/>
    </location>
</feature>
<dbReference type="InterPro" id="IPR050640">
    <property type="entry name" value="Bact_2-comp_sensor_kinase"/>
</dbReference>
<feature type="transmembrane region" description="Helical" evidence="7">
    <location>
        <begin position="302"/>
        <end position="321"/>
    </location>
</feature>
<dbReference type="Gene3D" id="3.30.565.10">
    <property type="entry name" value="Histidine kinase-like ATPase, C-terminal domain"/>
    <property type="match status" value="1"/>
</dbReference>
<dbReference type="InterPro" id="IPR036890">
    <property type="entry name" value="HATPase_C_sf"/>
</dbReference>
<dbReference type="KEGG" id="plig:NAG76_03285"/>
<evidence type="ECO:0000256" key="3">
    <source>
        <dbReference type="ARBA" id="ARBA00022553"/>
    </source>
</evidence>
<dbReference type="CDD" id="cd06225">
    <property type="entry name" value="HAMP"/>
    <property type="match status" value="1"/>
</dbReference>
<keyword evidence="7" id="KW-0812">Transmembrane</keyword>
<dbReference type="Pfam" id="PF02518">
    <property type="entry name" value="HATPase_c"/>
    <property type="match status" value="1"/>
</dbReference>
<dbReference type="PANTHER" id="PTHR34220">
    <property type="entry name" value="SENSOR HISTIDINE KINASE YPDA"/>
    <property type="match status" value="1"/>
</dbReference>
<evidence type="ECO:0000256" key="2">
    <source>
        <dbReference type="ARBA" id="ARBA00022475"/>
    </source>
</evidence>